<evidence type="ECO:0000313" key="2">
    <source>
        <dbReference type="Proteomes" id="UP000316476"/>
    </source>
</evidence>
<organism evidence="1 2">
    <name type="scientific">Crateriforma conspicua</name>
    <dbReference type="NCBI Taxonomy" id="2527996"/>
    <lineage>
        <taxon>Bacteria</taxon>
        <taxon>Pseudomonadati</taxon>
        <taxon>Planctomycetota</taxon>
        <taxon>Planctomycetia</taxon>
        <taxon>Planctomycetales</taxon>
        <taxon>Planctomycetaceae</taxon>
        <taxon>Crateriforma</taxon>
    </lineage>
</organism>
<dbReference type="RefSeq" id="WP_231604688.1">
    <property type="nucleotide sequence ID" value="NZ_SJPZ01000001.1"/>
</dbReference>
<accession>A0A5C6FVZ6</accession>
<reference evidence="1 2" key="1">
    <citation type="submission" date="2019-02" db="EMBL/GenBank/DDBJ databases">
        <title>Deep-cultivation of Planctomycetes and their phenomic and genomic characterization uncovers novel biology.</title>
        <authorList>
            <person name="Wiegand S."/>
            <person name="Jogler M."/>
            <person name="Boedeker C."/>
            <person name="Pinto D."/>
            <person name="Vollmers J."/>
            <person name="Rivas-Marin E."/>
            <person name="Kohn T."/>
            <person name="Peeters S.H."/>
            <person name="Heuer A."/>
            <person name="Rast P."/>
            <person name="Oberbeckmann S."/>
            <person name="Bunk B."/>
            <person name="Jeske O."/>
            <person name="Meyerdierks A."/>
            <person name="Storesund J.E."/>
            <person name="Kallscheuer N."/>
            <person name="Luecker S."/>
            <person name="Lage O.M."/>
            <person name="Pohl T."/>
            <person name="Merkel B.J."/>
            <person name="Hornburger P."/>
            <person name="Mueller R.-W."/>
            <person name="Bruemmer F."/>
            <person name="Labrenz M."/>
            <person name="Spormann A.M."/>
            <person name="Op Den Camp H."/>
            <person name="Overmann J."/>
            <person name="Amann R."/>
            <person name="Jetten M.S.M."/>
            <person name="Mascher T."/>
            <person name="Medema M.H."/>
            <person name="Devos D.P."/>
            <person name="Kaster A.-K."/>
            <person name="Ovreas L."/>
            <person name="Rohde M."/>
            <person name="Galperin M.Y."/>
            <person name="Jogler C."/>
        </authorList>
    </citation>
    <scope>NUCLEOTIDE SEQUENCE [LARGE SCALE GENOMIC DNA]</scope>
    <source>
        <strain evidence="1 2">V7</strain>
    </source>
</reference>
<gene>
    <name evidence="1" type="ORF">V7x_28660</name>
</gene>
<protein>
    <submittedName>
        <fullName evidence="1">Uncharacterized protein</fullName>
    </submittedName>
</protein>
<dbReference type="Proteomes" id="UP000316476">
    <property type="component" value="Unassembled WGS sequence"/>
</dbReference>
<dbReference type="EMBL" id="SJPZ01000001">
    <property type="protein sequence ID" value="TWU67292.1"/>
    <property type="molecule type" value="Genomic_DNA"/>
</dbReference>
<evidence type="ECO:0000313" key="1">
    <source>
        <dbReference type="EMBL" id="TWU67292.1"/>
    </source>
</evidence>
<name>A0A5C6FVZ6_9PLAN</name>
<comment type="caution">
    <text evidence="1">The sequence shown here is derived from an EMBL/GenBank/DDBJ whole genome shotgun (WGS) entry which is preliminary data.</text>
</comment>
<dbReference type="AlphaFoldDB" id="A0A5C6FVZ6"/>
<proteinExistence type="predicted"/>
<sequence length="115" mass="11916">MSQAIGFRFSHAGGGQGGVGTLSEFVAALGDGGGEVLQGSSVGGVDSDGEFDPRGDRLAGRFLRVADALAVRFLAARFGAAADFVDRDDFGGVVFFLAIGHRVNPARMSDRVLRL</sequence>